<dbReference type="Gene3D" id="3.40.50.720">
    <property type="entry name" value="NAD(P)-binding Rossmann-like Domain"/>
    <property type="match status" value="1"/>
</dbReference>
<dbReference type="Gene3D" id="1.20.1530.20">
    <property type="match status" value="1"/>
</dbReference>
<feature type="transmembrane region" description="Helical" evidence="9">
    <location>
        <begin position="6"/>
        <end position="26"/>
    </location>
</feature>
<dbReference type="NCBIfam" id="NF007950">
    <property type="entry name" value="PRK10669.1"/>
    <property type="match status" value="1"/>
</dbReference>
<dbReference type="Proteomes" id="UP000076400">
    <property type="component" value="Unassembled WGS sequence"/>
</dbReference>
<dbReference type="InterPro" id="IPR004771">
    <property type="entry name" value="K/H_exchanger"/>
</dbReference>
<keyword evidence="4" id="KW-0050">Antiport</keyword>
<feature type="transmembrane region" description="Helical" evidence="9">
    <location>
        <begin position="316"/>
        <end position="339"/>
    </location>
</feature>
<feature type="transmembrane region" description="Helical" evidence="9">
    <location>
        <begin position="116"/>
        <end position="137"/>
    </location>
</feature>
<comment type="subcellular location">
    <subcellularLocation>
        <location evidence="1">Membrane</location>
        <topology evidence="1">Multi-pass membrane protein</topology>
    </subcellularLocation>
</comment>
<evidence type="ECO:0000256" key="8">
    <source>
        <dbReference type="ARBA" id="ARBA00023136"/>
    </source>
</evidence>
<protein>
    <submittedName>
        <fullName evidence="11">Sodium:proton antiporter</fullName>
    </submittedName>
</protein>
<evidence type="ECO:0000313" key="12">
    <source>
        <dbReference type="Proteomes" id="UP000076400"/>
    </source>
</evidence>
<dbReference type="GO" id="GO:0015297">
    <property type="term" value="F:antiporter activity"/>
    <property type="evidence" value="ECO:0007669"/>
    <property type="project" value="UniProtKB-KW"/>
</dbReference>
<keyword evidence="6 9" id="KW-1133">Transmembrane helix</keyword>
<dbReference type="AlphaFoldDB" id="A0A154WF58"/>
<dbReference type="NCBIfam" id="TIGR00932">
    <property type="entry name" value="2a37"/>
    <property type="match status" value="1"/>
</dbReference>
<keyword evidence="3" id="KW-0813">Transport</keyword>
<dbReference type="GO" id="GO:0008324">
    <property type="term" value="F:monoatomic cation transmembrane transporter activity"/>
    <property type="evidence" value="ECO:0007669"/>
    <property type="project" value="InterPro"/>
</dbReference>
<evidence type="ECO:0000256" key="6">
    <source>
        <dbReference type="ARBA" id="ARBA00022989"/>
    </source>
</evidence>
<organism evidence="11 12">
    <name type="scientific">Oceanibaculum pacificum</name>
    <dbReference type="NCBI Taxonomy" id="580166"/>
    <lineage>
        <taxon>Bacteria</taxon>
        <taxon>Pseudomonadati</taxon>
        <taxon>Pseudomonadota</taxon>
        <taxon>Alphaproteobacteria</taxon>
        <taxon>Rhodospirillales</taxon>
        <taxon>Oceanibaculaceae</taxon>
        <taxon>Oceanibaculum</taxon>
    </lineage>
</organism>
<name>A0A154WF58_9PROT</name>
<keyword evidence="7" id="KW-0406">Ion transport</keyword>
<dbReference type="EMBL" id="LPXN01000048">
    <property type="protein sequence ID" value="KZD12157.1"/>
    <property type="molecule type" value="Genomic_DNA"/>
</dbReference>
<evidence type="ECO:0000256" key="2">
    <source>
        <dbReference type="ARBA" id="ARBA00005551"/>
    </source>
</evidence>
<feature type="transmembrane region" description="Helical" evidence="9">
    <location>
        <begin position="149"/>
        <end position="175"/>
    </location>
</feature>
<comment type="caution">
    <text evidence="11">The sequence shown here is derived from an EMBL/GenBank/DDBJ whole genome shotgun (WGS) entry which is preliminary data.</text>
</comment>
<evidence type="ECO:0000256" key="5">
    <source>
        <dbReference type="ARBA" id="ARBA00022692"/>
    </source>
</evidence>
<dbReference type="RefSeq" id="WP_067553020.1">
    <property type="nucleotide sequence ID" value="NZ_LPXN01000048.1"/>
</dbReference>
<proteinExistence type="inferred from homology"/>
<keyword evidence="8 9" id="KW-0472">Membrane</keyword>
<feature type="transmembrane region" description="Helical" evidence="9">
    <location>
        <begin position="63"/>
        <end position="82"/>
    </location>
</feature>
<dbReference type="SUPFAM" id="SSF51735">
    <property type="entry name" value="NAD(P)-binding Rossmann-fold domains"/>
    <property type="match status" value="1"/>
</dbReference>
<dbReference type="STRING" id="580166.AUP43_17180"/>
<evidence type="ECO:0000313" key="11">
    <source>
        <dbReference type="EMBL" id="KZD12157.1"/>
    </source>
</evidence>
<feature type="transmembrane region" description="Helical" evidence="9">
    <location>
        <begin position="89"/>
        <end position="110"/>
    </location>
</feature>
<dbReference type="InterPro" id="IPR003148">
    <property type="entry name" value="RCK_N"/>
</dbReference>
<sequence length="593" mass="62529">MPHEMPLIATIVAGLGLAFVFGVIANRLRIPPLVGYLMAGIVVGPHTPGFVADQTLAPELAEMGVILLMFGVGLHFSLKDLLSVRKIAVPGAVVQIGVATLLGLGLAHLLGWSPGAGLVFGLALSVASTVVLLRALQERRLIDSERGRIAVGWLIVEDLAMVLALVLLPAVATLLGGQALGEGADPIAARLDIGVTGVILVTLGKVVAFVAFMLIVGRRVIPWALHYVAHTGSRELFRLAVLAIALGVAFGAAKLFGVSLALGAFFAGMILSESELSHRAAEESLPLRDAFAVLFFVSVGMLFDPMSLVNESLPVLATLFIIVIGKSVAAFLIVVAFRYPVATALTISASLAQIGEFSFILAELGVKLQLLPERARDLILAGAILSILLNPLAFKAIEWMKPYIERRTKGYIRVDAPAEPTAPVAEKRADDDPAEATALSDHTILIGFGRVGSLVGEALRQRETPFLIIEDSDKIVSRAREDGIEVIVGNAAKASILKAANVPGARQLVVAIPNAFEAGQVVGQARAVNPLLEIIARAHSDAEVDHLLSLGANTVIMGEREIARGMIEQIARRLSSAVPDPTPDRLPGDPKPA</sequence>
<dbReference type="OrthoDB" id="9781411at2"/>
<evidence type="ECO:0000256" key="4">
    <source>
        <dbReference type="ARBA" id="ARBA00022449"/>
    </source>
</evidence>
<feature type="transmembrane region" description="Helical" evidence="9">
    <location>
        <begin position="237"/>
        <end position="270"/>
    </location>
</feature>
<keyword evidence="12" id="KW-1185">Reference proteome</keyword>
<dbReference type="PANTHER" id="PTHR42751">
    <property type="entry name" value="SODIUM/HYDROGEN EXCHANGER FAMILY/TRKA DOMAIN PROTEIN"/>
    <property type="match status" value="1"/>
</dbReference>
<dbReference type="InterPro" id="IPR038770">
    <property type="entry name" value="Na+/solute_symporter_sf"/>
</dbReference>
<evidence type="ECO:0000256" key="1">
    <source>
        <dbReference type="ARBA" id="ARBA00004141"/>
    </source>
</evidence>
<dbReference type="Pfam" id="PF00999">
    <property type="entry name" value="Na_H_Exchanger"/>
    <property type="match status" value="1"/>
</dbReference>
<evidence type="ECO:0000256" key="9">
    <source>
        <dbReference type="SAM" id="Phobius"/>
    </source>
</evidence>
<feature type="transmembrane region" description="Helical" evidence="9">
    <location>
        <begin position="33"/>
        <end position="51"/>
    </location>
</feature>
<dbReference type="InterPro" id="IPR036291">
    <property type="entry name" value="NAD(P)-bd_dom_sf"/>
</dbReference>
<reference evidence="11 12" key="1">
    <citation type="submission" date="2015-12" db="EMBL/GenBank/DDBJ databases">
        <title>Genome sequence of Oceanibaculum pacificum MCCC 1A02656.</title>
        <authorList>
            <person name="Lu L."/>
            <person name="Lai Q."/>
            <person name="Shao Z."/>
            <person name="Qian P."/>
        </authorList>
    </citation>
    <scope>NUCLEOTIDE SEQUENCE [LARGE SCALE GENOMIC DNA]</scope>
    <source>
        <strain evidence="11 12">MCCC 1A02656</strain>
    </source>
</reference>
<evidence type="ECO:0000259" key="10">
    <source>
        <dbReference type="PROSITE" id="PS51201"/>
    </source>
</evidence>
<dbReference type="PANTHER" id="PTHR42751:SF1">
    <property type="entry name" value="CATION_PROTON ANTIPORTER YBAL-RELATED"/>
    <property type="match status" value="1"/>
</dbReference>
<comment type="similarity">
    <text evidence="2">Belongs to the monovalent cation:proton antiporter 2 (CPA2) transporter (TC 2.A.37) family.</text>
</comment>
<feature type="domain" description="RCK N-terminal" evidence="10">
    <location>
        <begin position="440"/>
        <end position="557"/>
    </location>
</feature>
<keyword evidence="5 9" id="KW-0812">Transmembrane</keyword>
<dbReference type="GO" id="GO:0006813">
    <property type="term" value="P:potassium ion transport"/>
    <property type="evidence" value="ECO:0007669"/>
    <property type="project" value="InterPro"/>
</dbReference>
<evidence type="ECO:0000256" key="3">
    <source>
        <dbReference type="ARBA" id="ARBA00022448"/>
    </source>
</evidence>
<feature type="transmembrane region" description="Helical" evidence="9">
    <location>
        <begin position="195"/>
        <end position="216"/>
    </location>
</feature>
<feature type="transmembrane region" description="Helical" evidence="9">
    <location>
        <begin position="378"/>
        <end position="397"/>
    </location>
</feature>
<dbReference type="InterPro" id="IPR006153">
    <property type="entry name" value="Cation/H_exchanger_TM"/>
</dbReference>
<dbReference type="GO" id="GO:1902600">
    <property type="term" value="P:proton transmembrane transport"/>
    <property type="evidence" value="ECO:0007669"/>
    <property type="project" value="InterPro"/>
</dbReference>
<evidence type="ECO:0000256" key="7">
    <source>
        <dbReference type="ARBA" id="ARBA00023065"/>
    </source>
</evidence>
<dbReference type="PROSITE" id="PS51201">
    <property type="entry name" value="RCK_N"/>
    <property type="match status" value="1"/>
</dbReference>
<dbReference type="GO" id="GO:0016020">
    <property type="term" value="C:membrane"/>
    <property type="evidence" value="ECO:0007669"/>
    <property type="project" value="UniProtKB-SubCell"/>
</dbReference>
<dbReference type="Pfam" id="PF02254">
    <property type="entry name" value="TrkA_N"/>
    <property type="match status" value="1"/>
</dbReference>
<gene>
    <name evidence="11" type="ORF">AUP43_17180</name>
</gene>
<accession>A0A154WF58</accession>